<accession>A0A0N9I4B9</accession>
<dbReference type="Proteomes" id="UP000063699">
    <property type="component" value="Chromosome"/>
</dbReference>
<evidence type="ECO:0000313" key="2">
    <source>
        <dbReference type="EMBL" id="ALG10909.1"/>
    </source>
</evidence>
<dbReference type="EMBL" id="CP012752">
    <property type="protein sequence ID" value="ALG10909.1"/>
    <property type="molecule type" value="Genomic_DNA"/>
</dbReference>
<dbReference type="InterPro" id="IPR011008">
    <property type="entry name" value="Dimeric_a/b-barrel"/>
</dbReference>
<sequence length="100" mass="11134">MSGAVKVLLYHRTGDVGGIEAAYHRVSRELAGVPGMLGNELLRSRHDPASFVVISTWESTAAFDEWEQGTEHKNTTAPLRPYRDGELARPFGIYEVTARY</sequence>
<keyword evidence="2" id="KW-0503">Monooxygenase</keyword>
<dbReference type="SUPFAM" id="SSF54909">
    <property type="entry name" value="Dimeric alpha+beta barrel"/>
    <property type="match status" value="1"/>
</dbReference>
<dbReference type="Pfam" id="PF03992">
    <property type="entry name" value="ABM"/>
    <property type="match status" value="1"/>
</dbReference>
<evidence type="ECO:0000259" key="1">
    <source>
        <dbReference type="PROSITE" id="PS51725"/>
    </source>
</evidence>
<dbReference type="InterPro" id="IPR007138">
    <property type="entry name" value="ABM_dom"/>
</dbReference>
<keyword evidence="3" id="KW-1185">Reference proteome</keyword>
<proteinExistence type="predicted"/>
<gene>
    <name evidence="2" type="ORF">AOZ06_32080</name>
</gene>
<protein>
    <submittedName>
        <fullName evidence="2">Antibiotic biosynthesis monooxygenase</fullName>
    </submittedName>
</protein>
<dbReference type="OrthoDB" id="4304335at2"/>
<dbReference type="KEGG" id="kphy:AOZ06_32080"/>
<dbReference type="AlphaFoldDB" id="A0A0N9I4B9"/>
<evidence type="ECO:0000313" key="3">
    <source>
        <dbReference type="Proteomes" id="UP000063699"/>
    </source>
</evidence>
<reference evidence="2 3" key="1">
    <citation type="submission" date="2015-07" db="EMBL/GenBank/DDBJ databases">
        <title>Genome sequencing of Kibdelosporangium phytohabitans.</title>
        <authorList>
            <person name="Qin S."/>
            <person name="Xing K."/>
        </authorList>
    </citation>
    <scope>NUCLEOTIDE SEQUENCE [LARGE SCALE GENOMIC DNA]</scope>
    <source>
        <strain evidence="2 3">KLBMP1111</strain>
    </source>
</reference>
<name>A0A0N9I4B9_9PSEU</name>
<organism evidence="2 3">
    <name type="scientific">Kibdelosporangium phytohabitans</name>
    <dbReference type="NCBI Taxonomy" id="860235"/>
    <lineage>
        <taxon>Bacteria</taxon>
        <taxon>Bacillati</taxon>
        <taxon>Actinomycetota</taxon>
        <taxon>Actinomycetes</taxon>
        <taxon>Pseudonocardiales</taxon>
        <taxon>Pseudonocardiaceae</taxon>
        <taxon>Kibdelosporangium</taxon>
    </lineage>
</organism>
<dbReference type="PROSITE" id="PS51725">
    <property type="entry name" value="ABM"/>
    <property type="match status" value="1"/>
</dbReference>
<dbReference type="STRING" id="860235.AOZ06_32080"/>
<dbReference type="Gene3D" id="3.30.70.100">
    <property type="match status" value="1"/>
</dbReference>
<feature type="domain" description="ABM" evidence="1">
    <location>
        <begin position="1"/>
        <end position="91"/>
    </location>
</feature>
<keyword evidence="2" id="KW-0560">Oxidoreductase</keyword>
<dbReference type="GO" id="GO:0004497">
    <property type="term" value="F:monooxygenase activity"/>
    <property type="evidence" value="ECO:0007669"/>
    <property type="project" value="UniProtKB-KW"/>
</dbReference>
<dbReference type="RefSeq" id="WP_054292811.1">
    <property type="nucleotide sequence ID" value="NZ_CP012752.1"/>
</dbReference>